<reference evidence="6" key="1">
    <citation type="submission" date="2016-07" db="EMBL/GenBank/DDBJ databases">
        <title>Comparative genomics of the Campylobacter concisus group.</title>
        <authorList>
            <person name="Miller W.G."/>
            <person name="Yee E."/>
            <person name="Chapman M.H."/>
            <person name="Huynh S."/>
            <person name="Bono J.L."/>
            <person name="On S.L.W."/>
            <person name="StLeger J."/>
            <person name="Foster G."/>
            <person name="Parker C.T."/>
        </authorList>
    </citation>
    <scope>NUCLEOTIDE SEQUENCE</scope>
    <source>
        <strain evidence="6">525.92</strain>
    </source>
</reference>
<dbReference type="SMART" id="SM00419">
    <property type="entry name" value="HTH_CRP"/>
    <property type="match status" value="1"/>
</dbReference>
<dbReference type="InterPro" id="IPR018490">
    <property type="entry name" value="cNMP-bd_dom_sf"/>
</dbReference>
<dbReference type="GO" id="GO:0005829">
    <property type="term" value="C:cytosol"/>
    <property type="evidence" value="ECO:0007669"/>
    <property type="project" value="TreeGrafter"/>
</dbReference>
<dbReference type="PROSITE" id="PS50042">
    <property type="entry name" value="CNMP_BINDING_3"/>
    <property type="match status" value="1"/>
</dbReference>
<dbReference type="Gene3D" id="2.60.120.10">
    <property type="entry name" value="Jelly Rolls"/>
    <property type="match status" value="1"/>
</dbReference>
<dbReference type="InterPro" id="IPR000595">
    <property type="entry name" value="cNMP-bd_dom"/>
</dbReference>
<dbReference type="PROSITE" id="PS51063">
    <property type="entry name" value="HTH_CRP_2"/>
    <property type="match status" value="1"/>
</dbReference>
<evidence type="ECO:0000256" key="1">
    <source>
        <dbReference type="ARBA" id="ARBA00023015"/>
    </source>
</evidence>
<dbReference type="RefSeq" id="WP_009650232.1">
    <property type="nucleotide sequence ID" value="NC_009715.2"/>
</dbReference>
<dbReference type="GO" id="GO:0003677">
    <property type="term" value="F:DNA binding"/>
    <property type="evidence" value="ECO:0007669"/>
    <property type="project" value="UniProtKB-KW"/>
</dbReference>
<evidence type="ECO:0000259" key="5">
    <source>
        <dbReference type="PROSITE" id="PS51063"/>
    </source>
</evidence>
<dbReference type="STRING" id="360105.CCV52592_0436"/>
<dbReference type="CDD" id="cd00038">
    <property type="entry name" value="CAP_ED"/>
    <property type="match status" value="1"/>
</dbReference>
<dbReference type="AlphaFoldDB" id="A7GXI3"/>
<organism evidence="6 7">
    <name type="scientific">Campylobacter curvus (strain 525.92)</name>
    <dbReference type="NCBI Taxonomy" id="360105"/>
    <lineage>
        <taxon>Bacteria</taxon>
        <taxon>Pseudomonadati</taxon>
        <taxon>Campylobacterota</taxon>
        <taxon>Epsilonproteobacteria</taxon>
        <taxon>Campylobacterales</taxon>
        <taxon>Campylobacteraceae</taxon>
        <taxon>Campylobacter</taxon>
    </lineage>
</organism>
<sequence length="214" mass="24733">MKVLRQIPFFKCLDEDEMKQLEDITIAKKYKKGEFLFMEGEEPKWLIFLLSGSVKLYKTAANGKEIFLHQLAPMNFVAEVVNFENIVYPASAVFTISGEVLKINYEKFATLFLSNPKICMNLIKSMSEKLRITSNLLHQELVLNSEAKVAKFILMHEDLFNSLKHTKIASILNITPETFSRILNKFKTANLIKLDEKNQIIDKNVDELTQIFSY</sequence>
<gene>
    <name evidence="6" type="ORF">CCV52592_0436</name>
</gene>
<dbReference type="Proteomes" id="UP000006380">
    <property type="component" value="Chromosome"/>
</dbReference>
<dbReference type="InterPro" id="IPR014710">
    <property type="entry name" value="RmlC-like_jellyroll"/>
</dbReference>
<accession>A7GXI3</accession>
<keyword evidence="3" id="KW-0804">Transcription</keyword>
<evidence type="ECO:0000256" key="3">
    <source>
        <dbReference type="ARBA" id="ARBA00023163"/>
    </source>
</evidence>
<feature type="domain" description="HTH crp-type" evidence="5">
    <location>
        <begin position="143"/>
        <end position="205"/>
    </location>
</feature>
<feature type="domain" description="Cyclic nucleotide-binding" evidence="4">
    <location>
        <begin position="9"/>
        <end position="129"/>
    </location>
</feature>
<keyword evidence="1" id="KW-0805">Transcription regulation</keyword>
<dbReference type="InterPro" id="IPR050397">
    <property type="entry name" value="Env_Response_Regulators"/>
</dbReference>
<protein>
    <submittedName>
        <fullName evidence="6">Nitrosative stress-response regulator NssR, Crp/Fnr family</fullName>
    </submittedName>
</protein>
<evidence type="ECO:0000313" key="7">
    <source>
        <dbReference type="Proteomes" id="UP000006380"/>
    </source>
</evidence>
<keyword evidence="7" id="KW-1185">Reference proteome</keyword>
<dbReference type="SUPFAM" id="SSF51206">
    <property type="entry name" value="cAMP-binding domain-like"/>
    <property type="match status" value="1"/>
</dbReference>
<dbReference type="InterPro" id="IPR036390">
    <property type="entry name" value="WH_DNA-bd_sf"/>
</dbReference>
<dbReference type="SUPFAM" id="SSF46785">
    <property type="entry name" value="Winged helix' DNA-binding domain"/>
    <property type="match status" value="1"/>
</dbReference>
<evidence type="ECO:0000256" key="2">
    <source>
        <dbReference type="ARBA" id="ARBA00023125"/>
    </source>
</evidence>
<dbReference type="InterPro" id="IPR036388">
    <property type="entry name" value="WH-like_DNA-bd_sf"/>
</dbReference>
<dbReference type="PANTHER" id="PTHR24567:SF26">
    <property type="entry name" value="REGULATORY PROTEIN YEIL"/>
    <property type="match status" value="1"/>
</dbReference>
<evidence type="ECO:0000313" key="6">
    <source>
        <dbReference type="EMBL" id="EAU00789.1"/>
    </source>
</evidence>
<evidence type="ECO:0000259" key="4">
    <source>
        <dbReference type="PROSITE" id="PS50042"/>
    </source>
</evidence>
<dbReference type="Pfam" id="PF00027">
    <property type="entry name" value="cNMP_binding"/>
    <property type="match status" value="1"/>
</dbReference>
<dbReference type="KEGG" id="ccv:CCV52592_0436"/>
<dbReference type="GO" id="GO:0003700">
    <property type="term" value="F:DNA-binding transcription factor activity"/>
    <property type="evidence" value="ECO:0007669"/>
    <property type="project" value="TreeGrafter"/>
</dbReference>
<dbReference type="InterPro" id="IPR012318">
    <property type="entry name" value="HTH_CRP"/>
</dbReference>
<dbReference type="EMBL" id="CP000767">
    <property type="protein sequence ID" value="EAU00789.1"/>
    <property type="molecule type" value="Genomic_DNA"/>
</dbReference>
<keyword evidence="2" id="KW-0238">DNA-binding</keyword>
<name>A7GXI3_CAMC5</name>
<proteinExistence type="predicted"/>
<dbReference type="Gene3D" id="1.10.10.10">
    <property type="entry name" value="Winged helix-like DNA-binding domain superfamily/Winged helix DNA-binding domain"/>
    <property type="match status" value="1"/>
</dbReference>
<dbReference type="HOGENOM" id="CLU_075053_4_0_7"/>
<dbReference type="Pfam" id="PF13545">
    <property type="entry name" value="HTH_Crp_2"/>
    <property type="match status" value="1"/>
</dbReference>
<dbReference type="SMART" id="SM00100">
    <property type="entry name" value="cNMP"/>
    <property type="match status" value="1"/>
</dbReference>
<dbReference type="PANTHER" id="PTHR24567">
    <property type="entry name" value="CRP FAMILY TRANSCRIPTIONAL REGULATORY PROTEIN"/>
    <property type="match status" value="1"/>
</dbReference>
<dbReference type="OrthoDB" id="9815457at2"/>